<feature type="region of interest" description="Disordered" evidence="1">
    <location>
        <begin position="1"/>
        <end position="812"/>
    </location>
</feature>
<feature type="compositionally biased region" description="Polar residues" evidence="1">
    <location>
        <begin position="91"/>
        <end position="109"/>
    </location>
</feature>
<dbReference type="AlphaFoldDB" id="A0AAN6UFQ9"/>
<feature type="compositionally biased region" description="Basic and acidic residues" evidence="1">
    <location>
        <begin position="206"/>
        <end position="217"/>
    </location>
</feature>
<evidence type="ECO:0000313" key="2">
    <source>
        <dbReference type="EMBL" id="KAK4132152.1"/>
    </source>
</evidence>
<organism evidence="2 3">
    <name type="scientific">Trichocladium antarcticum</name>
    <dbReference type="NCBI Taxonomy" id="1450529"/>
    <lineage>
        <taxon>Eukaryota</taxon>
        <taxon>Fungi</taxon>
        <taxon>Dikarya</taxon>
        <taxon>Ascomycota</taxon>
        <taxon>Pezizomycotina</taxon>
        <taxon>Sordariomycetes</taxon>
        <taxon>Sordariomycetidae</taxon>
        <taxon>Sordariales</taxon>
        <taxon>Chaetomiaceae</taxon>
        <taxon>Trichocladium</taxon>
    </lineage>
</organism>
<name>A0AAN6UFQ9_9PEZI</name>
<feature type="compositionally biased region" description="Basic residues" evidence="1">
    <location>
        <begin position="398"/>
        <end position="409"/>
    </location>
</feature>
<feature type="compositionally biased region" description="Basic and acidic residues" evidence="1">
    <location>
        <begin position="410"/>
        <end position="420"/>
    </location>
</feature>
<protein>
    <submittedName>
        <fullName evidence="2">Uncharacterized protein</fullName>
    </submittedName>
</protein>
<feature type="compositionally biased region" description="Basic and acidic residues" evidence="1">
    <location>
        <begin position="388"/>
        <end position="397"/>
    </location>
</feature>
<feature type="compositionally biased region" description="Low complexity" evidence="1">
    <location>
        <begin position="321"/>
        <end position="337"/>
    </location>
</feature>
<reference evidence="2" key="1">
    <citation type="journal article" date="2023" name="Mol. Phylogenet. Evol.">
        <title>Genome-scale phylogeny and comparative genomics of the fungal order Sordariales.</title>
        <authorList>
            <person name="Hensen N."/>
            <person name="Bonometti L."/>
            <person name="Westerberg I."/>
            <person name="Brannstrom I.O."/>
            <person name="Guillou S."/>
            <person name="Cros-Aarteil S."/>
            <person name="Calhoun S."/>
            <person name="Haridas S."/>
            <person name="Kuo A."/>
            <person name="Mondo S."/>
            <person name="Pangilinan J."/>
            <person name="Riley R."/>
            <person name="LaButti K."/>
            <person name="Andreopoulos B."/>
            <person name="Lipzen A."/>
            <person name="Chen C."/>
            <person name="Yan M."/>
            <person name="Daum C."/>
            <person name="Ng V."/>
            <person name="Clum A."/>
            <person name="Steindorff A."/>
            <person name="Ohm R.A."/>
            <person name="Martin F."/>
            <person name="Silar P."/>
            <person name="Natvig D.O."/>
            <person name="Lalanne C."/>
            <person name="Gautier V."/>
            <person name="Ament-Velasquez S.L."/>
            <person name="Kruys A."/>
            <person name="Hutchinson M.I."/>
            <person name="Powell A.J."/>
            <person name="Barry K."/>
            <person name="Miller A.N."/>
            <person name="Grigoriev I.V."/>
            <person name="Debuchy R."/>
            <person name="Gladieux P."/>
            <person name="Hiltunen Thoren M."/>
            <person name="Johannesson H."/>
        </authorList>
    </citation>
    <scope>NUCLEOTIDE SEQUENCE</scope>
    <source>
        <strain evidence="2">CBS 123565</strain>
    </source>
</reference>
<evidence type="ECO:0000313" key="3">
    <source>
        <dbReference type="Proteomes" id="UP001304895"/>
    </source>
</evidence>
<comment type="caution">
    <text evidence="2">The sequence shown here is derived from an EMBL/GenBank/DDBJ whole genome shotgun (WGS) entry which is preliminary data.</text>
</comment>
<feature type="compositionally biased region" description="Basic and acidic residues" evidence="1">
    <location>
        <begin position="160"/>
        <end position="176"/>
    </location>
</feature>
<dbReference type="EMBL" id="MU853419">
    <property type="protein sequence ID" value="KAK4132152.1"/>
    <property type="molecule type" value="Genomic_DNA"/>
</dbReference>
<accession>A0AAN6UFQ9</accession>
<feature type="compositionally biased region" description="Basic and acidic residues" evidence="1">
    <location>
        <begin position="869"/>
        <end position="882"/>
    </location>
</feature>
<keyword evidence="3" id="KW-1185">Reference proteome</keyword>
<gene>
    <name evidence="2" type="ORF">BT67DRAFT_435802</name>
</gene>
<sequence length="953" mass="99999">MSTAPIPGSYPDSVPPTPDEMQRFQQPQSAQAQEQSLQRNKLQKPNAPRSHGYADSGVGIAGPEPTHPMRDESNWSGPTEGVDGNTHTHDSTQQYQPLESIRSQLNTESPFRDAEYDAQRRSTGDSERIPGADGPPYWGSLPKTEGNPSPVYNTVAGHGSPDDDHLDHHRMSERSEPSASPETARIGQLGDYPRGTGIYNTVTGRGARDEEPTRRSQDYYPARASAGDSFADPLSEIPEERQRSRANRSGATGSLLPETAVRDDVLLAADASQETRRKPSPPSAISASDPSTTSHRNFPLVSGTENRDSHRRSGSADRHGALAGAAGLGAGVAASEAVGKRKKGSSVTGSDLARNDTRNPSEDNQAIGAVTTGSPRDHAPKSPVHKTRSLEDHSPKGEKKHKILGIFHRHKDDKEGTSTREHRRKSSGASAEPMRTDLGTAGSPGRLRKNSKSSATTDLHRSPEQPATVADHPSGHGKEMAGAGAAAGVGAMGLLHSRRKSQDVGNQDGRGDLMGAQQQAQGSQDSPFANSRHVAASSGGAGPAGQALPQVNEVSTPFEHPREPPTVPPHTTHAGSEPGMFGAVAGGTPLHAKRDSATAPAAETGPRGMANEPDNHNMLRSSGDALGTRGRSAPSGVEHESPVSAAGNSASSHATPQDTNDTTKYNVLPSGTPSGVKVGPKEPHHTSTGVASGLTRSAPNDDITRSAPNDDITSRARDQKDLPVPNSPAAYSSPPSTQHGSTQRNFMAAPIPTHPSNNNNNNTLQQQRDLPAPNQETYPRRDVAQHMSPQVMPGAYTSSVPRDPPIPSQETYPRRDMAQHMSPQVMPGAYTASVPRENTAANPATATTAMGHDNNHGAPAAMPAFGGQRPREEFGRDSRERNPALAAATASWTGSGSGPLSGNGAGAGAGVGGGLGNVGKKMMGKMMHRCEHCGGDNDISGYFGQGQQGGRGY</sequence>
<feature type="compositionally biased region" description="Low complexity" evidence="1">
    <location>
        <begin position="283"/>
        <end position="294"/>
    </location>
</feature>
<dbReference type="Proteomes" id="UP001304895">
    <property type="component" value="Unassembled WGS sequence"/>
</dbReference>
<reference evidence="2" key="2">
    <citation type="submission" date="2023-05" db="EMBL/GenBank/DDBJ databases">
        <authorList>
            <consortium name="Lawrence Berkeley National Laboratory"/>
            <person name="Steindorff A."/>
            <person name="Hensen N."/>
            <person name="Bonometti L."/>
            <person name="Westerberg I."/>
            <person name="Brannstrom I.O."/>
            <person name="Guillou S."/>
            <person name="Cros-Aarteil S."/>
            <person name="Calhoun S."/>
            <person name="Haridas S."/>
            <person name="Kuo A."/>
            <person name="Mondo S."/>
            <person name="Pangilinan J."/>
            <person name="Riley R."/>
            <person name="Labutti K."/>
            <person name="Andreopoulos B."/>
            <person name="Lipzen A."/>
            <person name="Chen C."/>
            <person name="Yanf M."/>
            <person name="Daum C."/>
            <person name="Ng V."/>
            <person name="Clum A."/>
            <person name="Ohm R."/>
            <person name="Martin F."/>
            <person name="Silar P."/>
            <person name="Natvig D."/>
            <person name="Lalanne C."/>
            <person name="Gautier V."/>
            <person name="Ament-Velasquez S.L."/>
            <person name="Kruys A."/>
            <person name="Hutchinson M.I."/>
            <person name="Powell A.J."/>
            <person name="Barry K."/>
            <person name="Miller A.N."/>
            <person name="Grigoriev I.V."/>
            <person name="Debuchy R."/>
            <person name="Gladieux P."/>
            <person name="Thoren M.H."/>
            <person name="Johannesson H."/>
        </authorList>
    </citation>
    <scope>NUCLEOTIDE SEQUENCE</scope>
    <source>
        <strain evidence="2">CBS 123565</strain>
    </source>
</reference>
<feature type="compositionally biased region" description="Low complexity" evidence="1">
    <location>
        <begin position="884"/>
        <end position="894"/>
    </location>
</feature>
<feature type="compositionally biased region" description="Low complexity" evidence="1">
    <location>
        <begin position="515"/>
        <end position="526"/>
    </location>
</feature>
<feature type="compositionally biased region" description="Polar residues" evidence="1">
    <location>
        <begin position="686"/>
        <end position="698"/>
    </location>
</feature>
<feature type="compositionally biased region" description="Low complexity" evidence="1">
    <location>
        <begin position="23"/>
        <end position="39"/>
    </location>
</feature>
<proteinExistence type="predicted"/>
<evidence type="ECO:0000256" key="1">
    <source>
        <dbReference type="SAM" id="MobiDB-lite"/>
    </source>
</evidence>
<feature type="compositionally biased region" description="Basic and acidic residues" evidence="1">
    <location>
        <begin position="110"/>
        <end position="130"/>
    </location>
</feature>
<feature type="compositionally biased region" description="Low complexity" evidence="1">
    <location>
        <begin position="723"/>
        <end position="736"/>
    </location>
</feature>
<feature type="region of interest" description="Disordered" evidence="1">
    <location>
        <begin position="869"/>
        <end position="899"/>
    </location>
</feature>
<feature type="compositionally biased region" description="Polar residues" evidence="1">
    <location>
        <begin position="646"/>
        <end position="673"/>
    </location>
</feature>
<feature type="compositionally biased region" description="Basic and acidic residues" evidence="1">
    <location>
        <begin position="712"/>
        <end position="721"/>
    </location>
</feature>